<name>A0A8T7M826_9CHLR</name>
<dbReference type="InterPro" id="IPR050923">
    <property type="entry name" value="Cell_Proc_Reg/RNA_Proc"/>
</dbReference>
<evidence type="ECO:0000313" key="3">
    <source>
        <dbReference type="EMBL" id="NWJ48214.1"/>
    </source>
</evidence>
<dbReference type="EMBL" id="JACATZ010000003">
    <property type="protein sequence ID" value="NWJ48214.1"/>
    <property type="molecule type" value="Genomic_DNA"/>
</dbReference>
<reference evidence="3 5" key="1">
    <citation type="submission" date="2020-06" db="EMBL/GenBank/DDBJ databases">
        <title>Anoxygenic phototrophic Chloroflexota member uses a Type I reaction center.</title>
        <authorList>
            <person name="Tsuji J.M."/>
            <person name="Shaw N.A."/>
            <person name="Nagashima S."/>
            <person name="Venkiteswaran J."/>
            <person name="Schiff S.L."/>
            <person name="Hanada S."/>
            <person name="Tank M."/>
            <person name="Neufeld J.D."/>
        </authorList>
    </citation>
    <scope>NUCLEOTIDE SEQUENCE [LARGE SCALE GENOMIC DNA]</scope>
    <source>
        <strain evidence="3">L227-S17</strain>
    </source>
</reference>
<dbReference type="Gene3D" id="2.60.200.20">
    <property type="match status" value="1"/>
</dbReference>
<evidence type="ECO:0000313" key="5">
    <source>
        <dbReference type="Proteomes" id="UP000521676"/>
    </source>
</evidence>
<dbReference type="RefSeq" id="WP_341470055.1">
    <property type="nucleotide sequence ID" value="NZ_CP128400.1"/>
</dbReference>
<dbReference type="PANTHER" id="PTHR23308">
    <property type="entry name" value="NUCLEAR INHIBITOR OF PROTEIN PHOSPHATASE-1"/>
    <property type="match status" value="1"/>
</dbReference>
<keyword evidence="6" id="KW-1185">Reference proteome</keyword>
<gene>
    <name evidence="3" type="ORF">HXX08_20355</name>
    <name evidence="4" type="ORF">OZ401_003754</name>
</gene>
<evidence type="ECO:0000256" key="1">
    <source>
        <dbReference type="SAM" id="Phobius"/>
    </source>
</evidence>
<evidence type="ECO:0000313" key="4">
    <source>
        <dbReference type="EMBL" id="WJW68150.1"/>
    </source>
</evidence>
<proteinExistence type="predicted"/>
<sequence>MTIPALVDMKLKILEEPHMLPGAPQPDVFDLWHNPARSKLKLGRKVGNDIVLVDSSVSRFHLELEIREDGLLVCDMNSQNGTTLNGRSLAPMQSVLVRPGDKLRVGDVLLLLEATYENSPSNKEFDNLISQTSQGKFVNLTTSENNPFVEASADSGQLSFVAQQQGVFDYFGEQAKPSTVRDHSELFPPDAVLPRNQFGYKRAKPRAWLFMLLALLITVIIGAIVYVLAFVMNSGTGSTLANLPSHVFSSPANSDSALGVIVAHPSTWIRQDVDPSRVIFTKPDSSTAALTIEKPPSRTIPNANINPDEAIKLYITNIKTKAKNPKILLDTIETKLLDNTPAWIAKAVFSTVEDNVSVQDYTVTVLSFQCNGNLYFASVGEEARFYNGVAQQDLEASISSITCR</sequence>
<dbReference type="PROSITE" id="PS50006">
    <property type="entry name" value="FHA_DOMAIN"/>
    <property type="match status" value="1"/>
</dbReference>
<accession>A0A8T7M826</accession>
<feature type="transmembrane region" description="Helical" evidence="1">
    <location>
        <begin position="207"/>
        <end position="232"/>
    </location>
</feature>
<dbReference type="Proteomes" id="UP001431572">
    <property type="component" value="Chromosome 2"/>
</dbReference>
<evidence type="ECO:0000313" key="6">
    <source>
        <dbReference type="Proteomes" id="UP001431572"/>
    </source>
</evidence>
<dbReference type="Pfam" id="PF00498">
    <property type="entry name" value="FHA"/>
    <property type="match status" value="1"/>
</dbReference>
<keyword evidence="1" id="KW-0472">Membrane</keyword>
<dbReference type="SUPFAM" id="SSF49879">
    <property type="entry name" value="SMAD/FHA domain"/>
    <property type="match status" value="1"/>
</dbReference>
<keyword evidence="1" id="KW-1133">Transmembrane helix</keyword>
<evidence type="ECO:0000259" key="2">
    <source>
        <dbReference type="PROSITE" id="PS50006"/>
    </source>
</evidence>
<dbReference type="InterPro" id="IPR008984">
    <property type="entry name" value="SMAD_FHA_dom_sf"/>
</dbReference>
<feature type="domain" description="FHA" evidence="2">
    <location>
        <begin position="40"/>
        <end position="89"/>
    </location>
</feature>
<reference evidence="4" key="2">
    <citation type="journal article" date="2024" name="Nature">
        <title>Anoxygenic phototroph of the Chloroflexota uses a type I reaction centre.</title>
        <authorList>
            <person name="Tsuji J.M."/>
            <person name="Shaw N.A."/>
            <person name="Nagashima S."/>
            <person name="Venkiteswaran J.J."/>
            <person name="Schiff S.L."/>
            <person name="Watanabe T."/>
            <person name="Fukui M."/>
            <person name="Hanada S."/>
            <person name="Tank M."/>
            <person name="Neufeld J.D."/>
        </authorList>
    </citation>
    <scope>NUCLEOTIDE SEQUENCE</scope>
    <source>
        <strain evidence="4">L227-S17</strain>
    </source>
</reference>
<organism evidence="3 5">
    <name type="scientific">Candidatus Chlorohelix allophototropha</name>
    <dbReference type="NCBI Taxonomy" id="3003348"/>
    <lineage>
        <taxon>Bacteria</taxon>
        <taxon>Bacillati</taxon>
        <taxon>Chloroflexota</taxon>
        <taxon>Chloroflexia</taxon>
        <taxon>Candidatus Chloroheliales</taxon>
        <taxon>Candidatus Chloroheliaceae</taxon>
        <taxon>Candidatus Chlorohelix</taxon>
    </lineage>
</organism>
<dbReference type="InterPro" id="IPR000253">
    <property type="entry name" value="FHA_dom"/>
</dbReference>
<keyword evidence="1" id="KW-0812">Transmembrane</keyword>
<dbReference type="SMART" id="SM00240">
    <property type="entry name" value="FHA"/>
    <property type="match status" value="1"/>
</dbReference>
<protein>
    <submittedName>
        <fullName evidence="3">FHA domain-containing protein</fullName>
    </submittedName>
</protein>
<dbReference type="Proteomes" id="UP000521676">
    <property type="component" value="Unassembled WGS sequence"/>
</dbReference>
<dbReference type="CDD" id="cd00060">
    <property type="entry name" value="FHA"/>
    <property type="match status" value="1"/>
</dbReference>
<dbReference type="AlphaFoldDB" id="A0A8T7M826"/>
<dbReference type="EMBL" id="CP128400">
    <property type="protein sequence ID" value="WJW68150.1"/>
    <property type="molecule type" value="Genomic_DNA"/>
</dbReference>